<dbReference type="Pfam" id="PF01663">
    <property type="entry name" value="Phosphodiest"/>
    <property type="match status" value="1"/>
</dbReference>
<dbReference type="InterPro" id="IPR017850">
    <property type="entry name" value="Alkaline_phosphatase_core_sf"/>
</dbReference>
<dbReference type="EC" id="3.1.3.1" evidence="4"/>
<dbReference type="InterPro" id="IPR002591">
    <property type="entry name" value="Phosphodiest/P_Trfase"/>
</dbReference>
<keyword evidence="9" id="KW-1185">Reference proteome</keyword>
<evidence type="ECO:0000313" key="9">
    <source>
        <dbReference type="Proteomes" id="UP000185192"/>
    </source>
</evidence>
<dbReference type="CDD" id="cd16016">
    <property type="entry name" value="AP-SPAP"/>
    <property type="match status" value="1"/>
</dbReference>
<dbReference type="EMBL" id="FSQW01000002">
    <property type="protein sequence ID" value="SIO16723.1"/>
    <property type="molecule type" value="Genomic_DNA"/>
</dbReference>
<dbReference type="STRING" id="1123272.SAMN02745824_3202"/>
<evidence type="ECO:0000256" key="7">
    <source>
        <dbReference type="SAM" id="SignalP"/>
    </source>
</evidence>
<feature type="binding site" evidence="6">
    <location>
        <position position="102"/>
    </location>
    <ligand>
        <name>substrate</name>
    </ligand>
</feature>
<dbReference type="PANTHER" id="PTHR10151:SF120">
    <property type="entry name" value="BIS(5'-ADENOSYL)-TRIPHOSPHATASE"/>
    <property type="match status" value="1"/>
</dbReference>
<comment type="catalytic activity">
    <reaction evidence="4">
        <text>a phosphate monoester + H2O = an alcohol + phosphate</text>
        <dbReference type="Rhea" id="RHEA:15017"/>
        <dbReference type="ChEBI" id="CHEBI:15377"/>
        <dbReference type="ChEBI" id="CHEBI:30879"/>
        <dbReference type="ChEBI" id="CHEBI:43474"/>
        <dbReference type="ChEBI" id="CHEBI:67140"/>
        <dbReference type="EC" id="3.1.3.1"/>
    </reaction>
</comment>
<dbReference type="GO" id="GO:0004035">
    <property type="term" value="F:alkaline phosphatase activity"/>
    <property type="evidence" value="ECO:0007669"/>
    <property type="project" value="UniProtKB-EC"/>
</dbReference>
<feature type="chain" id="PRO_5012523275" description="Alkaline phosphatase" evidence="7">
    <location>
        <begin position="23"/>
        <end position="558"/>
    </location>
</feature>
<evidence type="ECO:0000256" key="6">
    <source>
        <dbReference type="PIRSR" id="PIRSR031924-51"/>
    </source>
</evidence>
<gene>
    <name evidence="8" type="ORF">SAMN02745824_3202</name>
</gene>
<accession>A0A1N6HAF0</accession>
<dbReference type="PANTHER" id="PTHR10151">
    <property type="entry name" value="ECTONUCLEOTIDE PYROPHOSPHATASE/PHOSPHODIESTERASE"/>
    <property type="match status" value="1"/>
</dbReference>
<dbReference type="Proteomes" id="UP000185192">
    <property type="component" value="Unassembled WGS sequence"/>
</dbReference>
<dbReference type="SUPFAM" id="SSF53649">
    <property type="entry name" value="Alkaline phosphatase-like"/>
    <property type="match status" value="1"/>
</dbReference>
<feature type="signal peptide" evidence="7">
    <location>
        <begin position="1"/>
        <end position="22"/>
    </location>
</feature>
<evidence type="ECO:0000256" key="4">
    <source>
        <dbReference type="PIRNR" id="PIRNR031924"/>
    </source>
</evidence>
<organism evidence="8 9">
    <name type="scientific">Parasphingorhabdus marina DSM 22363</name>
    <dbReference type="NCBI Taxonomy" id="1123272"/>
    <lineage>
        <taxon>Bacteria</taxon>
        <taxon>Pseudomonadati</taxon>
        <taxon>Pseudomonadota</taxon>
        <taxon>Alphaproteobacteria</taxon>
        <taxon>Sphingomonadales</taxon>
        <taxon>Sphingomonadaceae</taxon>
        <taxon>Parasphingorhabdus</taxon>
    </lineage>
</organism>
<evidence type="ECO:0000256" key="1">
    <source>
        <dbReference type="ARBA" id="ARBA00022553"/>
    </source>
</evidence>
<protein>
    <recommendedName>
        <fullName evidence="4">Alkaline phosphatase</fullName>
        <ecNumber evidence="4">3.1.3.1</ecNumber>
    </recommendedName>
</protein>
<keyword evidence="1 5" id="KW-0597">Phosphoprotein</keyword>
<comment type="function">
    <text evidence="4">Alkaline phosphatase with broad substrate specificity.</text>
</comment>
<feature type="binding site" evidence="6">
    <location>
        <begin position="171"/>
        <end position="173"/>
    </location>
    <ligand>
        <name>substrate</name>
    </ligand>
</feature>
<dbReference type="Gene3D" id="3.40.720.10">
    <property type="entry name" value="Alkaline Phosphatase, subunit A"/>
    <property type="match status" value="1"/>
</dbReference>
<comment type="cofactor">
    <cofactor evidence="4">
        <name>Zn(2+)</name>
        <dbReference type="ChEBI" id="CHEBI:29105"/>
    </cofactor>
    <text evidence="4">Binds 2 Zn(2+) ions.</text>
</comment>
<feature type="active site" description="Phosphothreonine intermediate" evidence="5">
    <location>
        <position position="81"/>
    </location>
</feature>
<keyword evidence="4" id="KW-0862">Zinc</keyword>
<name>A0A1N6HAF0_9SPHN</name>
<dbReference type="AlphaFoldDB" id="A0A1N6HAF0"/>
<evidence type="ECO:0000256" key="2">
    <source>
        <dbReference type="ARBA" id="ARBA00022723"/>
    </source>
</evidence>
<dbReference type="GO" id="GO:0046872">
    <property type="term" value="F:metal ion binding"/>
    <property type="evidence" value="ECO:0007669"/>
    <property type="project" value="UniProtKB-KW"/>
</dbReference>
<reference evidence="9" key="1">
    <citation type="submission" date="2016-11" db="EMBL/GenBank/DDBJ databases">
        <authorList>
            <person name="Varghese N."/>
            <person name="Submissions S."/>
        </authorList>
    </citation>
    <scope>NUCLEOTIDE SEQUENCE [LARGE SCALE GENOMIC DNA]</scope>
    <source>
        <strain evidence="9">DSM 22363</strain>
    </source>
</reference>
<keyword evidence="3 7" id="KW-0732">Signal</keyword>
<dbReference type="Gene3D" id="3.30.1360.150">
    <property type="match status" value="1"/>
</dbReference>
<evidence type="ECO:0000256" key="5">
    <source>
        <dbReference type="PIRSR" id="PIRSR031924-50"/>
    </source>
</evidence>
<evidence type="ECO:0000313" key="8">
    <source>
        <dbReference type="EMBL" id="SIO16723.1"/>
    </source>
</evidence>
<dbReference type="InterPro" id="IPR026263">
    <property type="entry name" value="Alkaline_phosphatase_prok"/>
</dbReference>
<evidence type="ECO:0000256" key="3">
    <source>
        <dbReference type="ARBA" id="ARBA00022729"/>
    </source>
</evidence>
<keyword evidence="2 4" id="KW-0479">Metal-binding</keyword>
<dbReference type="PIRSF" id="PIRSF031924">
    <property type="entry name" value="Pi-irrepressible_AP"/>
    <property type="match status" value="1"/>
</dbReference>
<proteinExistence type="predicted"/>
<sequence>MRLTKIVTLFTGLFVLSSAASAEHHKEGQEASPKLVVAISVDQFSSDLFSEYRSTFRHGMKRLAGGAVFPSGYQAHAATETCPGHATIMTGSHPGRAGIIANNWIDLRVARDDKTVYCAEDERVEGTSFGAITAATQGPYIASAWHLLVPTLGERLKATSPQSRNVAVAGKDRSALMMGGTDVDAVYWWKRKGFATLSDREVGPPIAALNARIADYIDQARAPYPVPDHCAARNNQIVVSDNQSVGTYDFRRPEGTARIFRGSPDFDKVTIEAAMALIDSMKLGQGEVTDVLSVGLAATDYIGHAFGTGGLEMCIQMAQLDRNLGLLFEHLDAAGMDYVAVLTADHGGHDLPERLRLQGVPDAERIDPNLNAKFVGKQVKDILKDSSDVPVLHADSPFGDYYVSLDLPAERRAEVKKIAMMMFAEHPQVEAVFDHDMLSALPMPKGPPEEWTMAERTRASFHPDRSGDFIVLLKKAVTPIASGGPGYVATHGSPWDYDRQVPILFWHKDLAHFEQPLSVRTVDIAPTLAALIGVEIPADEIDGKCLDIDGGKANSCER</sequence>